<name>A0A7W3EQA5_ESCFE</name>
<dbReference type="AlphaFoldDB" id="A0A7W3EQA5"/>
<protein>
    <submittedName>
        <fullName evidence="1">YecA family protein</fullName>
    </submittedName>
</protein>
<accession>A0A7W3EQA5</accession>
<dbReference type="InterPro" id="IPR004027">
    <property type="entry name" value="SEC_C_motif"/>
</dbReference>
<organism evidence="1 2">
    <name type="scientific">Escherichia fergusonii</name>
    <dbReference type="NCBI Taxonomy" id="564"/>
    <lineage>
        <taxon>Bacteria</taxon>
        <taxon>Pseudomonadati</taxon>
        <taxon>Pseudomonadota</taxon>
        <taxon>Gammaproteobacteria</taxon>
        <taxon>Enterobacterales</taxon>
        <taxon>Enterobacteriaceae</taxon>
        <taxon>Escherichia</taxon>
    </lineage>
</organism>
<proteinExistence type="predicted"/>
<dbReference type="SUPFAM" id="SSF103642">
    <property type="entry name" value="Sec-C motif"/>
    <property type="match status" value="1"/>
</dbReference>
<dbReference type="InterPro" id="IPR036255">
    <property type="entry name" value="YgfB-like_sf"/>
</dbReference>
<dbReference type="PANTHER" id="PTHR33747:SF9">
    <property type="entry name" value="METAL-BINDING PROTEIN"/>
    <property type="match status" value="1"/>
</dbReference>
<dbReference type="Pfam" id="PF03695">
    <property type="entry name" value="UPF0149"/>
    <property type="match status" value="1"/>
</dbReference>
<dbReference type="InterPro" id="IPR011978">
    <property type="entry name" value="YgfB-like"/>
</dbReference>
<dbReference type="NCBIfam" id="NF007704">
    <property type="entry name" value="PRK10396.1"/>
    <property type="match status" value="1"/>
</dbReference>
<dbReference type="EMBL" id="CP055675">
    <property type="protein sequence ID" value="QLM99923.1"/>
    <property type="molecule type" value="Genomic_DNA"/>
</dbReference>
<reference evidence="1 2" key="1">
    <citation type="submission" date="2020-06" db="EMBL/GenBank/DDBJ databases">
        <title>REHAB project genomes.</title>
        <authorList>
            <person name="Shaw L.P."/>
        </authorList>
    </citation>
    <scope>NUCLEOTIDE SEQUENCE [LARGE SCALE GENOMIC DNA]</scope>
    <source>
        <strain evidence="1 2">RHB28-C13</strain>
    </source>
</reference>
<dbReference type="Pfam" id="PF02810">
    <property type="entry name" value="SEC-C"/>
    <property type="match status" value="1"/>
</dbReference>
<dbReference type="PANTHER" id="PTHR33747">
    <property type="entry name" value="UPF0225 PROTEIN SCO1677"/>
    <property type="match status" value="1"/>
</dbReference>
<evidence type="ECO:0000313" key="1">
    <source>
        <dbReference type="EMBL" id="QLM99923.1"/>
    </source>
</evidence>
<dbReference type="Gene3D" id="1.20.120.740">
    <property type="entry name" value="YgfB uncharacterised protein family UPF0149, PF03695"/>
    <property type="match status" value="1"/>
</dbReference>
<dbReference type="SUPFAM" id="SSF101327">
    <property type="entry name" value="YgfB-like"/>
    <property type="match status" value="1"/>
</dbReference>
<dbReference type="RefSeq" id="WP_169710543.1">
    <property type="nucleotide sequence ID" value="NZ_CP055675.1"/>
</dbReference>
<evidence type="ECO:0000313" key="2">
    <source>
        <dbReference type="Proteomes" id="UP000510927"/>
    </source>
</evidence>
<dbReference type="Proteomes" id="UP000510927">
    <property type="component" value="Chromosome"/>
</dbReference>
<gene>
    <name evidence="1" type="ORF">HVY52_08920</name>
</gene>
<sequence>MNTGPLNESELEWLDDVLTKYNTEHAILDVSELDGLLTAVLSSPYEIEPEQWMIAIWGGAQYVPKWASEKEMNRFMQLVFQHFADTAERLNDYPDQFDPLFSLRDIDGQELTIVEEWCFGYMRGVSLSDWSALPESLKPALDAIGLHGREENFSVVEKLTPEAFEESVDAIRVAALDLHAYWMAHPQEKAVQAPIRVENKVGRNDPCPCGSGKKFKQCCLH</sequence>
<dbReference type="NCBIfam" id="TIGR02292">
    <property type="entry name" value="ygfB_yecA"/>
    <property type="match status" value="1"/>
</dbReference>